<evidence type="ECO:0000313" key="3">
    <source>
        <dbReference type="Proteomes" id="UP000272400"/>
    </source>
</evidence>
<keyword evidence="3" id="KW-1185">Reference proteome</keyword>
<dbReference type="Gene3D" id="3.30.420.40">
    <property type="match status" value="2"/>
</dbReference>
<keyword evidence="2" id="KW-0808">Transferase</keyword>
<reference evidence="2 3" key="1">
    <citation type="submission" date="2018-11" db="EMBL/GenBank/DDBJ databases">
        <title>Sequencing the genomes of 1000 actinobacteria strains.</title>
        <authorList>
            <person name="Klenk H.-P."/>
        </authorList>
    </citation>
    <scope>NUCLEOTIDE SEQUENCE [LARGE SCALE GENOMIC DNA]</scope>
    <source>
        <strain evidence="2 3">DSM 44254</strain>
    </source>
</reference>
<dbReference type="InterPro" id="IPR000600">
    <property type="entry name" value="ROK"/>
</dbReference>
<dbReference type="GO" id="GO:0016301">
    <property type="term" value="F:kinase activity"/>
    <property type="evidence" value="ECO:0007669"/>
    <property type="project" value="UniProtKB-KW"/>
</dbReference>
<protein>
    <submittedName>
        <fullName evidence="2">Glucokinase</fullName>
    </submittedName>
</protein>
<dbReference type="Pfam" id="PF00480">
    <property type="entry name" value="ROK"/>
    <property type="match status" value="1"/>
</dbReference>
<organism evidence="2 3">
    <name type="scientific">Actinocorallia herbida</name>
    <dbReference type="NCBI Taxonomy" id="58109"/>
    <lineage>
        <taxon>Bacteria</taxon>
        <taxon>Bacillati</taxon>
        <taxon>Actinomycetota</taxon>
        <taxon>Actinomycetes</taxon>
        <taxon>Streptosporangiales</taxon>
        <taxon>Thermomonosporaceae</taxon>
        <taxon>Actinocorallia</taxon>
    </lineage>
</organism>
<dbReference type="Proteomes" id="UP000272400">
    <property type="component" value="Unassembled WGS sequence"/>
</dbReference>
<dbReference type="PANTHER" id="PTHR18964">
    <property type="entry name" value="ROK (REPRESSOR, ORF, KINASE) FAMILY"/>
    <property type="match status" value="1"/>
</dbReference>
<gene>
    <name evidence="2" type="ORF">EDD29_3263</name>
</gene>
<dbReference type="InterPro" id="IPR043129">
    <property type="entry name" value="ATPase_NBD"/>
</dbReference>
<dbReference type="SUPFAM" id="SSF53067">
    <property type="entry name" value="Actin-like ATPase domain"/>
    <property type="match status" value="1"/>
</dbReference>
<dbReference type="AlphaFoldDB" id="A0A3N1CWS5"/>
<dbReference type="RefSeq" id="WP_211359744.1">
    <property type="nucleotide sequence ID" value="NZ_RJKE01000001.1"/>
</dbReference>
<name>A0A3N1CWS5_9ACTN</name>
<sequence length="304" mass="29546">MTPVNLGIDVGGTKIAVGVVDQDGQVVARGAGPTPRTGGRAVLDAVAGLAAEVAAGLPVRAAGVGVPGVVDGGGTIVSATDTLPGWAGTEVRAGLGDRLGVPVAVDNDVRVMALGEAVLGAARAAEEALFVSVGTGIGGAFTLGGRPRRGPHGTAGELAHLLVPEAGDTACGCGRRDHLEAVASGPAIAAAYRRRTGGDLLPLTAVAERMRAGDPDARAAVTGAARLLGRTLAGVLSAMDADLVVIGGGVAGIGAAFLDPLAEALRAEVLPPLRAVPVVAAELGTDAPLVGAALLAGDVEAVAR</sequence>
<dbReference type="EMBL" id="RJKE01000001">
    <property type="protein sequence ID" value="ROO85714.1"/>
    <property type="molecule type" value="Genomic_DNA"/>
</dbReference>
<proteinExistence type="inferred from homology"/>
<keyword evidence="2" id="KW-0418">Kinase</keyword>
<evidence type="ECO:0000256" key="1">
    <source>
        <dbReference type="ARBA" id="ARBA00006479"/>
    </source>
</evidence>
<comment type="caution">
    <text evidence="2">The sequence shown here is derived from an EMBL/GenBank/DDBJ whole genome shotgun (WGS) entry which is preliminary data.</text>
</comment>
<dbReference type="PANTHER" id="PTHR18964:SF173">
    <property type="entry name" value="GLUCOKINASE"/>
    <property type="match status" value="1"/>
</dbReference>
<comment type="similarity">
    <text evidence="1">Belongs to the ROK (NagC/XylR) family.</text>
</comment>
<accession>A0A3N1CWS5</accession>
<evidence type="ECO:0000313" key="2">
    <source>
        <dbReference type="EMBL" id="ROO85714.1"/>
    </source>
</evidence>